<sequence>MRDALPDLPAARLDVSTAPPSATHDGASRLAWAGDVVTGLVISAETLKEGGACTVETILHEAAHVLCWIRGVQETTIRGAYHNRAFLTAAEETGLHWPAGMVRTGARGYATPALTPGARNRYASDIVALDDVIPRTLPLLPVPEAPARHRTPDRLTMQCGCTPPRKMKMSPTVAALGPVTCGVCGKPFTTQ</sequence>
<dbReference type="Proteomes" id="UP000326178">
    <property type="component" value="Chromosome"/>
</dbReference>
<dbReference type="EMBL" id="CP023702">
    <property type="protein sequence ID" value="QEU75836.1"/>
    <property type="molecule type" value="Genomic_DNA"/>
</dbReference>
<accession>A0A5J6FIM7</accession>
<evidence type="ECO:0008006" key="4">
    <source>
        <dbReference type="Google" id="ProtNLM"/>
    </source>
</evidence>
<dbReference type="AlphaFoldDB" id="A0A5J6FIM7"/>
<evidence type="ECO:0000313" key="3">
    <source>
        <dbReference type="Proteomes" id="UP000326178"/>
    </source>
</evidence>
<name>A0A5J6FIM7_9ACTN</name>
<protein>
    <recommendedName>
        <fullName evidence="4">SprT-like domain-containing protein</fullName>
    </recommendedName>
</protein>
<reference evidence="2 3" key="1">
    <citation type="submission" date="2017-09" db="EMBL/GenBank/DDBJ databases">
        <authorList>
            <person name="Lee N."/>
            <person name="Cho B.-K."/>
        </authorList>
    </citation>
    <scope>NUCLEOTIDE SEQUENCE [LARGE SCALE GENOMIC DNA]</scope>
    <source>
        <strain evidence="2 3">ATCC 12769</strain>
    </source>
</reference>
<proteinExistence type="predicted"/>
<feature type="region of interest" description="Disordered" evidence="1">
    <location>
        <begin position="1"/>
        <end position="26"/>
    </location>
</feature>
<organism evidence="2 3">
    <name type="scientific">Streptomyces nitrosporeus</name>
    <dbReference type="NCBI Taxonomy" id="28894"/>
    <lineage>
        <taxon>Bacteria</taxon>
        <taxon>Bacillati</taxon>
        <taxon>Actinomycetota</taxon>
        <taxon>Actinomycetes</taxon>
        <taxon>Kitasatosporales</taxon>
        <taxon>Streptomycetaceae</taxon>
        <taxon>Streptomyces</taxon>
    </lineage>
</organism>
<evidence type="ECO:0000256" key="1">
    <source>
        <dbReference type="SAM" id="MobiDB-lite"/>
    </source>
</evidence>
<dbReference type="KEGG" id="snk:CP967_31185"/>
<gene>
    <name evidence="2" type="ORF">CP967_31185</name>
</gene>
<keyword evidence="3" id="KW-1185">Reference proteome</keyword>
<evidence type="ECO:0000313" key="2">
    <source>
        <dbReference type="EMBL" id="QEU75836.1"/>
    </source>
</evidence>